<name>A0A382KU83_9ZZZZ</name>
<dbReference type="AlphaFoldDB" id="A0A382KU83"/>
<proteinExistence type="predicted"/>
<dbReference type="EMBL" id="UINC01082399">
    <property type="protein sequence ID" value="SVC27125.1"/>
    <property type="molecule type" value="Genomic_DNA"/>
</dbReference>
<organism evidence="1">
    <name type="scientific">marine metagenome</name>
    <dbReference type="NCBI Taxonomy" id="408172"/>
    <lineage>
        <taxon>unclassified sequences</taxon>
        <taxon>metagenomes</taxon>
        <taxon>ecological metagenomes</taxon>
    </lineage>
</organism>
<gene>
    <name evidence="1" type="ORF">METZ01_LOCUS279979</name>
</gene>
<evidence type="ECO:0000313" key="1">
    <source>
        <dbReference type="EMBL" id="SVC27125.1"/>
    </source>
</evidence>
<accession>A0A382KU83</accession>
<feature type="non-terminal residue" evidence="1">
    <location>
        <position position="1"/>
    </location>
</feature>
<sequence>TVNNHYYNNTTNVVDDGDYSSTTINEYNNTTINEGDESSTNNYNNQTEYDYSALNYSFGGFGGGNGTGSGEMLYLLDIEFTLSELMPEYDAIDHRNNTINYEYTYYDYLTNSERTDVFLIQCSDYYIVGSQSNGSQVSYWEDSSNYRDAWDNEYNDTVSDMLYEAANAYYYIGSEYARHVRLACDENYNPDGGWDNIHLIDLPIPNGMAINSLDMIRMAWHPTYEWWCAVDASGSPEGDHYGALNDCSWDWDGDGDTDYWYHEEFFVYGEADWGRESYMYIVNWIGGEGVSELPIYLDNLQPNKQYRLILYFELVSVINFEE</sequence>
<reference evidence="1" key="1">
    <citation type="submission" date="2018-05" db="EMBL/GenBank/DDBJ databases">
        <authorList>
            <person name="Lanie J.A."/>
            <person name="Ng W.-L."/>
            <person name="Kazmierczak K.M."/>
            <person name="Andrzejewski T.M."/>
            <person name="Davidsen T.M."/>
            <person name="Wayne K.J."/>
            <person name="Tettelin H."/>
            <person name="Glass J.I."/>
            <person name="Rusch D."/>
            <person name="Podicherti R."/>
            <person name="Tsui H.-C.T."/>
            <person name="Winkler M.E."/>
        </authorList>
    </citation>
    <scope>NUCLEOTIDE SEQUENCE</scope>
</reference>
<protein>
    <submittedName>
        <fullName evidence="1">Uncharacterized protein</fullName>
    </submittedName>
</protein>